<keyword evidence="4" id="KW-1185">Reference proteome</keyword>
<gene>
    <name evidence="3" type="ORF">H9631_20440</name>
</gene>
<evidence type="ECO:0008006" key="5">
    <source>
        <dbReference type="Google" id="ProtNLM"/>
    </source>
</evidence>
<keyword evidence="2" id="KW-0472">Membrane</keyword>
<keyword evidence="2" id="KW-0812">Transmembrane</keyword>
<evidence type="ECO:0000256" key="2">
    <source>
        <dbReference type="SAM" id="Phobius"/>
    </source>
</evidence>
<dbReference type="EMBL" id="JACSPV010000059">
    <property type="protein sequence ID" value="MBD8007419.1"/>
    <property type="molecule type" value="Genomic_DNA"/>
</dbReference>
<keyword evidence="1" id="KW-0175">Coiled coil</keyword>
<evidence type="ECO:0000313" key="3">
    <source>
        <dbReference type="EMBL" id="MBD8007419.1"/>
    </source>
</evidence>
<evidence type="ECO:0000313" key="4">
    <source>
        <dbReference type="Proteomes" id="UP000648182"/>
    </source>
</evidence>
<organism evidence="3 4">
    <name type="scientific">Bacillus norwichensis</name>
    <dbReference type="NCBI Taxonomy" id="2762217"/>
    <lineage>
        <taxon>Bacteria</taxon>
        <taxon>Bacillati</taxon>
        <taxon>Bacillota</taxon>
        <taxon>Bacilli</taxon>
        <taxon>Bacillales</taxon>
        <taxon>Bacillaceae</taxon>
        <taxon>Bacillus</taxon>
    </lineage>
</organism>
<comment type="caution">
    <text evidence="3">The sequence shown here is derived from an EMBL/GenBank/DDBJ whole genome shotgun (WGS) entry which is preliminary data.</text>
</comment>
<name>A0ABR8VRP9_9BACI</name>
<dbReference type="RefSeq" id="WP_191816028.1">
    <property type="nucleotide sequence ID" value="NZ_JACSPV010000059.1"/>
</dbReference>
<proteinExistence type="predicted"/>
<evidence type="ECO:0000256" key="1">
    <source>
        <dbReference type="SAM" id="Coils"/>
    </source>
</evidence>
<dbReference type="Proteomes" id="UP000648182">
    <property type="component" value="Unassembled WGS sequence"/>
</dbReference>
<reference evidence="3 4" key="1">
    <citation type="submission" date="2020-08" db="EMBL/GenBank/DDBJ databases">
        <title>A Genomic Blueprint of the Chicken Gut Microbiome.</title>
        <authorList>
            <person name="Gilroy R."/>
            <person name="Ravi A."/>
            <person name="Getino M."/>
            <person name="Pursley I."/>
            <person name="Horton D.L."/>
            <person name="Alikhan N.-F."/>
            <person name="Baker D."/>
            <person name="Gharbi K."/>
            <person name="Hall N."/>
            <person name="Watson M."/>
            <person name="Adriaenssens E.M."/>
            <person name="Foster-Nyarko E."/>
            <person name="Jarju S."/>
            <person name="Secka A."/>
            <person name="Antonio M."/>
            <person name="Oren A."/>
            <person name="Chaudhuri R."/>
            <person name="La Ragione R.M."/>
            <person name="Hildebrand F."/>
            <person name="Pallen M.J."/>
        </authorList>
    </citation>
    <scope>NUCLEOTIDE SEQUENCE [LARGE SCALE GENOMIC DNA]</scope>
    <source>
        <strain evidence="3 4">Sa1BUA2</strain>
    </source>
</reference>
<accession>A0ABR8VRP9</accession>
<keyword evidence="2" id="KW-1133">Transmembrane helix</keyword>
<feature type="coiled-coil region" evidence="1">
    <location>
        <begin position="2"/>
        <end position="49"/>
    </location>
</feature>
<protein>
    <recommendedName>
        <fullName evidence="5">Stage II sporulation protein B</fullName>
    </recommendedName>
</protein>
<sequence length="343" mass="37764">MARKKRQAKKEMKVKINGKEQQLNEEVVIKDWNKAKKETAAAEDRLENDGFDWVLPNKGIPEVPEFQPAQGIPESVEEEKKPKINISKYFQKRFSPNKTGLLISTILAVAIGLGFGLFVWKLVVNPESSTILTDAAPTVPAESKEKGTALTATMPGLSAAVVQGGAFSTEEAATSFSDKFTSQGLPSISLNVDEQQFLFIGVTEDLNTAKTWVEDYKASGIDVYAKEFSVPEHQIKVDSKIEAEWVTEAPKLFGILAKEAANARSSGQVNEQVLQDSETTIKKFEGKNIQQKLSVDLRTQLEDTIKQLGAYSTSQNQENLTKAQQSLLNFLKAYYDGAKGPSV</sequence>
<feature type="transmembrane region" description="Helical" evidence="2">
    <location>
        <begin position="100"/>
        <end position="120"/>
    </location>
</feature>